<dbReference type="Gene3D" id="3.40.50.800">
    <property type="entry name" value="Anticodon-binding domain"/>
    <property type="match status" value="1"/>
</dbReference>
<evidence type="ECO:0000256" key="1">
    <source>
        <dbReference type="SAM" id="MobiDB-lite"/>
    </source>
</evidence>
<dbReference type="AlphaFoldDB" id="A0A517LET6"/>
<dbReference type="GO" id="GO:0006433">
    <property type="term" value="P:prolyl-tRNA aminoacylation"/>
    <property type="evidence" value="ECO:0007669"/>
    <property type="project" value="TreeGrafter"/>
</dbReference>
<accession>A0A517LET6</accession>
<feature type="compositionally biased region" description="Polar residues" evidence="1">
    <location>
        <begin position="476"/>
        <end position="490"/>
    </location>
</feature>
<keyword evidence="4" id="KW-1185">Reference proteome</keyword>
<dbReference type="SUPFAM" id="SSF52954">
    <property type="entry name" value="Class II aaRS ABD-related"/>
    <property type="match status" value="1"/>
</dbReference>
<evidence type="ECO:0000259" key="2">
    <source>
        <dbReference type="Pfam" id="PF03129"/>
    </source>
</evidence>
<feature type="region of interest" description="Disordered" evidence="1">
    <location>
        <begin position="448"/>
        <end position="518"/>
    </location>
</feature>
<protein>
    <recommendedName>
        <fullName evidence="2">Anticodon-binding domain-containing protein</fullName>
    </recommendedName>
</protein>
<dbReference type="OrthoDB" id="10267474at2759"/>
<dbReference type="STRING" id="50376.A0A517LET6"/>
<reference evidence="3 4" key="1">
    <citation type="submission" date="2019-07" db="EMBL/GenBank/DDBJ databases">
        <title>Finished genome of Venturia effusa.</title>
        <authorList>
            <person name="Young C.A."/>
            <person name="Cox M.P."/>
            <person name="Ganley A.R.D."/>
            <person name="David W.J."/>
        </authorList>
    </citation>
    <scope>NUCLEOTIDE SEQUENCE [LARGE SCALE GENOMIC DNA]</scope>
    <source>
        <strain evidence="4">albino</strain>
    </source>
</reference>
<evidence type="ECO:0000313" key="4">
    <source>
        <dbReference type="Proteomes" id="UP000316270"/>
    </source>
</evidence>
<dbReference type="InterPro" id="IPR004154">
    <property type="entry name" value="Anticodon-bd"/>
</dbReference>
<gene>
    <name evidence="3" type="ORF">FKW77_001431</name>
</gene>
<feature type="region of interest" description="Disordered" evidence="1">
    <location>
        <begin position="157"/>
        <end position="187"/>
    </location>
</feature>
<proteinExistence type="predicted"/>
<dbReference type="Proteomes" id="UP000316270">
    <property type="component" value="Chromosome 11"/>
</dbReference>
<feature type="compositionally biased region" description="Basic and acidic residues" evidence="1">
    <location>
        <begin position="400"/>
        <end position="412"/>
    </location>
</feature>
<dbReference type="GO" id="GO:0005739">
    <property type="term" value="C:mitochondrion"/>
    <property type="evidence" value="ECO:0007669"/>
    <property type="project" value="TreeGrafter"/>
</dbReference>
<name>A0A517LET6_9PEZI</name>
<dbReference type="GO" id="GO:0004827">
    <property type="term" value="F:proline-tRNA ligase activity"/>
    <property type="evidence" value="ECO:0007669"/>
    <property type="project" value="TreeGrafter"/>
</dbReference>
<feature type="compositionally biased region" description="Low complexity" evidence="1">
    <location>
        <begin position="157"/>
        <end position="173"/>
    </location>
</feature>
<evidence type="ECO:0000313" key="3">
    <source>
        <dbReference type="EMBL" id="QDS74152.1"/>
    </source>
</evidence>
<dbReference type="EMBL" id="CP042195">
    <property type="protein sequence ID" value="QDS74152.1"/>
    <property type="molecule type" value="Genomic_DNA"/>
</dbReference>
<dbReference type="Pfam" id="PF03129">
    <property type="entry name" value="HGTP_anticodon"/>
    <property type="match status" value="1"/>
</dbReference>
<dbReference type="InterPro" id="IPR050062">
    <property type="entry name" value="Pro-tRNA_synthetase"/>
</dbReference>
<feature type="compositionally biased region" description="Basic and acidic residues" evidence="1">
    <location>
        <begin position="491"/>
        <end position="503"/>
    </location>
</feature>
<feature type="region of interest" description="Disordered" evidence="1">
    <location>
        <begin position="540"/>
        <end position="585"/>
    </location>
</feature>
<dbReference type="PANTHER" id="PTHR42753:SF2">
    <property type="entry name" value="PROLINE--TRNA LIGASE"/>
    <property type="match status" value="1"/>
</dbReference>
<sequence>MNFPFVCTKFVPRKYRDELRPRQGLLRAKEFVMKDLYTFDTTEKAALATYQSVRAGYRKFFEGLGVPYVEVEASSGTMGGSLSHEYHFLSPLGEDTIIICESCGFAANEEILPKKAEGQDNHRCPRCTGSKISTHRAIEIGHTFHLGTRYTNPLGVSTSLPATAQSSAQSSTESHTEATDPSEQSNSISRVPLQMGCHGIGVSRLIGAVAAMTADEKGLAWPPVMAPYQVVIVFDGPSPPVNPSVPEILNGYGDFARRIGGIKYRGSWGNAAVRRLAVLFDDRDRPLPWKLKDADLTGHPIIIVVGKSFKQSGKYEIQCRSSPQLNVTSDSLAQSLVEILNQITPKTNLKPNRYPWRLGSGSGRRRKQNEAVAWEQDNNPKHVPHLNGDTTLSQPGQDGLVHEHRMGNEGRPGKSVKPVCETCGRRHFGMCWGRYRAIPQDDLQSAYRPAEPNASEVDPNSRERTTRGEQERFTQPLDNRTAPQHINTTTAEDRSQRDPRQSELDSMSSRRGGIPSNLNHEQAQRNHFVPPYEEFLQNPSHSVAGEERAAARQPSRRSKRYEAPSSPPPSTSIQEQSVPPKGPVLSHEHLLERVTLLERLMALKAEEDALKKQIG</sequence>
<feature type="region of interest" description="Disordered" evidence="1">
    <location>
        <begin position="378"/>
        <end position="416"/>
    </location>
</feature>
<dbReference type="Gene3D" id="3.30.930.10">
    <property type="entry name" value="Bira Bifunctional Protein, Domain 2"/>
    <property type="match status" value="1"/>
</dbReference>
<dbReference type="SUPFAM" id="SSF55681">
    <property type="entry name" value="Class II aaRS and biotin synthetases"/>
    <property type="match status" value="1"/>
</dbReference>
<feature type="compositionally biased region" description="Basic and acidic residues" evidence="1">
    <location>
        <begin position="459"/>
        <end position="472"/>
    </location>
</feature>
<feature type="domain" description="Anticodon-binding" evidence="2">
    <location>
        <begin position="276"/>
        <end position="332"/>
    </location>
</feature>
<dbReference type="InterPro" id="IPR045864">
    <property type="entry name" value="aa-tRNA-synth_II/BPL/LPL"/>
</dbReference>
<organism evidence="3 4">
    <name type="scientific">Venturia effusa</name>
    <dbReference type="NCBI Taxonomy" id="50376"/>
    <lineage>
        <taxon>Eukaryota</taxon>
        <taxon>Fungi</taxon>
        <taxon>Dikarya</taxon>
        <taxon>Ascomycota</taxon>
        <taxon>Pezizomycotina</taxon>
        <taxon>Dothideomycetes</taxon>
        <taxon>Pleosporomycetidae</taxon>
        <taxon>Venturiales</taxon>
        <taxon>Venturiaceae</taxon>
        <taxon>Venturia</taxon>
    </lineage>
</organism>
<dbReference type="PANTHER" id="PTHR42753">
    <property type="entry name" value="MITOCHONDRIAL RIBOSOME PROTEIN L39/PROLYL-TRNA LIGASE FAMILY MEMBER"/>
    <property type="match status" value="1"/>
</dbReference>
<dbReference type="InterPro" id="IPR036621">
    <property type="entry name" value="Anticodon-bd_dom_sf"/>
</dbReference>